<reference evidence="2 3" key="1">
    <citation type="journal article" date="2019" name="Int. J. Syst. Evol. Microbiol.">
        <title>The Global Catalogue of Microorganisms (GCM) 10K type strain sequencing project: providing services to taxonomists for standard genome sequencing and annotation.</title>
        <authorList>
            <consortium name="The Broad Institute Genomics Platform"/>
            <consortium name="The Broad Institute Genome Sequencing Center for Infectious Disease"/>
            <person name="Wu L."/>
            <person name="Ma J."/>
        </authorList>
    </citation>
    <scope>NUCLEOTIDE SEQUENCE [LARGE SCALE GENOMIC DNA]</scope>
    <source>
        <strain evidence="2 3">DT31</strain>
    </source>
</reference>
<gene>
    <name evidence="2" type="ORF">ACFQL9_13410</name>
</gene>
<keyword evidence="1" id="KW-0233">DNA recombination</keyword>
<evidence type="ECO:0000313" key="3">
    <source>
        <dbReference type="Proteomes" id="UP001596461"/>
    </source>
</evidence>
<evidence type="ECO:0000313" key="2">
    <source>
        <dbReference type="EMBL" id="MFC7070646.1"/>
    </source>
</evidence>
<dbReference type="EMBL" id="JBHTAH010000012">
    <property type="protein sequence ID" value="MFC7070646.1"/>
    <property type="molecule type" value="Genomic_DNA"/>
</dbReference>
<dbReference type="SUPFAM" id="SSF56349">
    <property type="entry name" value="DNA breaking-rejoining enzymes"/>
    <property type="match status" value="1"/>
</dbReference>
<keyword evidence="3" id="KW-1185">Reference proteome</keyword>
<dbReference type="Gene3D" id="1.10.443.10">
    <property type="entry name" value="Intergrase catalytic core"/>
    <property type="match status" value="1"/>
</dbReference>
<comment type="caution">
    <text evidence="2">The sequence shown here is derived from an EMBL/GenBank/DDBJ whole genome shotgun (WGS) entry which is preliminary data.</text>
</comment>
<evidence type="ECO:0000256" key="1">
    <source>
        <dbReference type="ARBA" id="ARBA00023172"/>
    </source>
</evidence>
<evidence type="ECO:0008006" key="4">
    <source>
        <dbReference type="Google" id="ProtNLM"/>
    </source>
</evidence>
<accession>A0ABD5WC38</accession>
<dbReference type="InterPro" id="IPR011010">
    <property type="entry name" value="DNA_brk_join_enz"/>
</dbReference>
<name>A0ABD5WC38_9EURY</name>
<dbReference type="GO" id="GO:0006310">
    <property type="term" value="P:DNA recombination"/>
    <property type="evidence" value="ECO:0007669"/>
    <property type="project" value="UniProtKB-KW"/>
</dbReference>
<organism evidence="2 3">
    <name type="scientific">Halobaculum lipolyticum</name>
    <dbReference type="NCBI Taxonomy" id="3032001"/>
    <lineage>
        <taxon>Archaea</taxon>
        <taxon>Methanobacteriati</taxon>
        <taxon>Methanobacteriota</taxon>
        <taxon>Stenosarchaea group</taxon>
        <taxon>Halobacteria</taxon>
        <taxon>Halobacteriales</taxon>
        <taxon>Haloferacaceae</taxon>
        <taxon>Halobaculum</taxon>
    </lineage>
</organism>
<dbReference type="Proteomes" id="UP001596461">
    <property type="component" value="Unassembled WGS sequence"/>
</dbReference>
<dbReference type="AlphaFoldDB" id="A0ABD5WC38"/>
<dbReference type="InterPro" id="IPR013762">
    <property type="entry name" value="Integrase-like_cat_sf"/>
</dbReference>
<protein>
    <recommendedName>
        <fullName evidence="4">Phage integrase family protein</fullName>
    </recommendedName>
</protein>
<sequence>MSTDAGTMIRVWEVDKFRETPIPDVLATRIQVAGEDDPDEPVLSVSTTRIPRLWVGAAGERLAEETGELGWRGLSTHDLRRTWATALADAEADPYSYFTGMGGKTWRPS</sequence>
<proteinExistence type="predicted"/>
<dbReference type="RefSeq" id="WP_390210920.1">
    <property type="nucleotide sequence ID" value="NZ_JBHTAH010000012.1"/>
</dbReference>